<evidence type="ECO:0000256" key="3">
    <source>
        <dbReference type="ARBA" id="ARBA00022962"/>
    </source>
</evidence>
<feature type="domain" description="Asparagine synthetase" evidence="4">
    <location>
        <begin position="256"/>
        <end position="317"/>
    </location>
</feature>
<gene>
    <name evidence="6" type="ORF">LPJ61_003922</name>
</gene>
<dbReference type="InterPro" id="IPR029055">
    <property type="entry name" value="Ntn_hydrolases_N"/>
</dbReference>
<dbReference type="Pfam" id="PF00733">
    <property type="entry name" value="Asn_synthase"/>
    <property type="match status" value="2"/>
</dbReference>
<evidence type="ECO:0000259" key="4">
    <source>
        <dbReference type="Pfam" id="PF00733"/>
    </source>
</evidence>
<dbReference type="InterPro" id="IPR017932">
    <property type="entry name" value="GATase_2_dom"/>
</dbReference>
<dbReference type="OrthoDB" id="10252281at2759"/>
<feature type="domain" description="Glutamine amidotransferase type-2" evidence="5">
    <location>
        <begin position="29"/>
        <end position="131"/>
    </location>
</feature>
<dbReference type="PANTHER" id="PTHR45937">
    <property type="entry name" value="ASPARAGINE SYNTHETASE DOMAIN-CONTAINING PROTEIN 1"/>
    <property type="match status" value="1"/>
</dbReference>
<evidence type="ECO:0000313" key="7">
    <source>
        <dbReference type="Proteomes" id="UP001143981"/>
    </source>
</evidence>
<dbReference type="InterPro" id="IPR014729">
    <property type="entry name" value="Rossmann-like_a/b/a_fold"/>
</dbReference>
<dbReference type="GO" id="GO:0004066">
    <property type="term" value="F:asparagine synthase (glutamine-hydrolyzing) activity"/>
    <property type="evidence" value="ECO:0007669"/>
    <property type="project" value="InterPro"/>
</dbReference>
<reference evidence="6" key="1">
    <citation type="submission" date="2022-07" db="EMBL/GenBank/DDBJ databases">
        <title>Phylogenomic reconstructions and comparative analyses of Kickxellomycotina fungi.</title>
        <authorList>
            <person name="Reynolds N.K."/>
            <person name="Stajich J.E."/>
            <person name="Barry K."/>
            <person name="Grigoriev I.V."/>
            <person name="Crous P."/>
            <person name="Smith M.E."/>
        </authorList>
    </citation>
    <scope>NUCLEOTIDE SEQUENCE</scope>
    <source>
        <strain evidence="6">BCRC 34381</strain>
    </source>
</reference>
<sequence length="551" mass="60543">PDAHGQLTVSLPGVDLHIGAHVLHLRGKQPQPQPLVAEDSGDVLCWNGEVFVGIDIDSATNDGARLLAELQQEKSRAGTDHVLRVFRRIEGPYAFVYLDRAQRKLWYARDYLGRRSLLTRAGSPGMLFISSVAEDRCDGKEPSQGWAEVPAQSIYCLDLSGAHALPLGSPTAYEWRYATPITAVDADADAASSDNILSATSPHLELPFGRVNQRLSNSAASLATVEGDEASQVPMRKNSAMLPDLAEWTPFVDRLEDELVAAIRVRTESIPHGPVRVGVLFSGGVDCMVIAALLTRVVPRSEPIELFNVAFENPRQAKLRNAAPFDAPDRKTGISGWQELQKCDPGRDWRFVEVDVPYTQVLEHSARIRQLLAPSSTVMDMSIGMAIWFASRGLGRLVCKVGDELQRSEYAGCARVLLLGMGADEQLGGYSRHRSAWDRGGWQALGEEIDLDVQRIASRNLGRDDRIISDNAKEARFPFLAANVVRLLSETPLDRKVDMRYPRGVGEKLLLRLLARKLGLATASVLPKRAIQFGARTAKMESGQTKGQDEL</sequence>
<dbReference type="EMBL" id="JANBOI010000767">
    <property type="protein sequence ID" value="KAJ1728653.1"/>
    <property type="molecule type" value="Genomic_DNA"/>
</dbReference>
<name>A0A9W7Y5R9_9FUNG</name>
<dbReference type="CDD" id="cd01991">
    <property type="entry name" value="Asn_synthase_B_C"/>
    <property type="match status" value="1"/>
</dbReference>
<dbReference type="SUPFAM" id="SSF52402">
    <property type="entry name" value="Adenine nucleotide alpha hydrolases-like"/>
    <property type="match status" value="1"/>
</dbReference>
<evidence type="ECO:0008006" key="8">
    <source>
        <dbReference type="Google" id="ProtNLM"/>
    </source>
</evidence>
<dbReference type="Proteomes" id="UP001143981">
    <property type="component" value="Unassembled WGS sequence"/>
</dbReference>
<dbReference type="Gene3D" id="3.40.50.620">
    <property type="entry name" value="HUPs"/>
    <property type="match status" value="1"/>
</dbReference>
<dbReference type="AlphaFoldDB" id="A0A9W7Y5R9"/>
<accession>A0A9W7Y5R9</accession>
<keyword evidence="1" id="KW-0028">Amino-acid biosynthesis</keyword>
<evidence type="ECO:0000256" key="1">
    <source>
        <dbReference type="ARBA" id="ARBA00022605"/>
    </source>
</evidence>
<evidence type="ECO:0000256" key="2">
    <source>
        <dbReference type="ARBA" id="ARBA00022888"/>
    </source>
</evidence>
<dbReference type="PANTHER" id="PTHR45937:SF1">
    <property type="entry name" value="ASPARAGINE SYNTHETASE DOMAIN-CONTAINING PROTEIN 1"/>
    <property type="match status" value="1"/>
</dbReference>
<feature type="non-terminal residue" evidence="6">
    <location>
        <position position="1"/>
    </location>
</feature>
<dbReference type="InterPro" id="IPR051857">
    <property type="entry name" value="Asn_synthetase_domain"/>
</dbReference>
<feature type="domain" description="Asparagine synthetase" evidence="4">
    <location>
        <begin position="440"/>
        <end position="518"/>
    </location>
</feature>
<keyword evidence="7" id="KW-1185">Reference proteome</keyword>
<organism evidence="6 7">
    <name type="scientific">Coemansia biformis</name>
    <dbReference type="NCBI Taxonomy" id="1286918"/>
    <lineage>
        <taxon>Eukaryota</taxon>
        <taxon>Fungi</taxon>
        <taxon>Fungi incertae sedis</taxon>
        <taxon>Zoopagomycota</taxon>
        <taxon>Kickxellomycotina</taxon>
        <taxon>Kickxellomycetes</taxon>
        <taxon>Kickxellales</taxon>
        <taxon>Kickxellaceae</taxon>
        <taxon>Coemansia</taxon>
    </lineage>
</organism>
<keyword evidence="3" id="KW-0315">Glutamine amidotransferase</keyword>
<keyword evidence="2" id="KW-0061">Asparagine biosynthesis</keyword>
<dbReference type="SUPFAM" id="SSF56235">
    <property type="entry name" value="N-terminal nucleophile aminohydrolases (Ntn hydrolases)"/>
    <property type="match status" value="1"/>
</dbReference>
<evidence type="ECO:0000313" key="6">
    <source>
        <dbReference type="EMBL" id="KAJ1728653.1"/>
    </source>
</evidence>
<dbReference type="Pfam" id="PF13537">
    <property type="entry name" value="GATase_7"/>
    <property type="match status" value="1"/>
</dbReference>
<proteinExistence type="predicted"/>
<protein>
    <recommendedName>
        <fullName evidence="8">Glutamine amidotransferase type-2 domain-containing protein</fullName>
    </recommendedName>
</protein>
<comment type="caution">
    <text evidence="6">The sequence shown here is derived from an EMBL/GenBank/DDBJ whole genome shotgun (WGS) entry which is preliminary data.</text>
</comment>
<dbReference type="GO" id="GO:0006529">
    <property type="term" value="P:asparagine biosynthetic process"/>
    <property type="evidence" value="ECO:0007669"/>
    <property type="project" value="UniProtKB-KW"/>
</dbReference>
<dbReference type="InterPro" id="IPR001962">
    <property type="entry name" value="Asn_synthase"/>
</dbReference>
<dbReference type="Gene3D" id="3.60.20.10">
    <property type="entry name" value="Glutamine Phosphoribosylpyrophosphate, subunit 1, domain 1"/>
    <property type="match status" value="1"/>
</dbReference>
<evidence type="ECO:0000259" key="5">
    <source>
        <dbReference type="Pfam" id="PF13537"/>
    </source>
</evidence>